<dbReference type="EMBL" id="KV170779">
    <property type="protein sequence ID" value="KZT75962.1"/>
    <property type="molecule type" value="Genomic_DNA"/>
</dbReference>
<evidence type="ECO:0000313" key="2">
    <source>
        <dbReference type="Proteomes" id="UP000250235"/>
    </source>
</evidence>
<name>A0A2Z6ZS34_9LAMI</name>
<keyword evidence="2" id="KW-1185">Reference proteome</keyword>
<reference evidence="1 2" key="1">
    <citation type="journal article" date="2015" name="Proc. Natl. Acad. Sci. U.S.A.">
        <title>The resurrection genome of Boea hygrometrica: A blueprint for survival of dehydration.</title>
        <authorList>
            <person name="Xiao L."/>
            <person name="Yang G."/>
            <person name="Zhang L."/>
            <person name="Yang X."/>
            <person name="Zhao S."/>
            <person name="Ji Z."/>
            <person name="Zhou Q."/>
            <person name="Hu M."/>
            <person name="Wang Y."/>
            <person name="Chen M."/>
            <person name="Xu Y."/>
            <person name="Jin H."/>
            <person name="Xiao X."/>
            <person name="Hu G."/>
            <person name="Bao F."/>
            <person name="Hu Y."/>
            <person name="Wan P."/>
            <person name="Li L."/>
            <person name="Deng X."/>
            <person name="Kuang T."/>
            <person name="Xiang C."/>
            <person name="Zhu J.K."/>
            <person name="Oliver M.J."/>
            <person name="He Y."/>
        </authorList>
    </citation>
    <scope>NUCLEOTIDE SEQUENCE [LARGE SCALE GENOMIC DNA]</scope>
    <source>
        <strain evidence="2">cv. XS01</strain>
    </source>
</reference>
<evidence type="ECO:0000313" key="1">
    <source>
        <dbReference type="EMBL" id="KZT75962.1"/>
    </source>
</evidence>
<gene>
    <name evidence="1" type="ORF">F511_47011</name>
</gene>
<proteinExistence type="predicted"/>
<sequence length="69" mass="7737">MLRVGRGYAPMVALLRCARWRWTRDGARALLRRRARFLVGGGRRSAAAPAILRRISDDVVTAGLNSFRV</sequence>
<protein>
    <submittedName>
        <fullName evidence="1">Uncharacterized protein</fullName>
    </submittedName>
</protein>
<dbReference type="Proteomes" id="UP000250235">
    <property type="component" value="Unassembled WGS sequence"/>
</dbReference>
<dbReference type="AlphaFoldDB" id="A0A2Z6ZS34"/>
<accession>A0A2Z6ZS34</accession>
<organism evidence="1 2">
    <name type="scientific">Dorcoceras hygrometricum</name>
    <dbReference type="NCBI Taxonomy" id="472368"/>
    <lineage>
        <taxon>Eukaryota</taxon>
        <taxon>Viridiplantae</taxon>
        <taxon>Streptophyta</taxon>
        <taxon>Embryophyta</taxon>
        <taxon>Tracheophyta</taxon>
        <taxon>Spermatophyta</taxon>
        <taxon>Magnoliopsida</taxon>
        <taxon>eudicotyledons</taxon>
        <taxon>Gunneridae</taxon>
        <taxon>Pentapetalae</taxon>
        <taxon>asterids</taxon>
        <taxon>lamiids</taxon>
        <taxon>Lamiales</taxon>
        <taxon>Gesneriaceae</taxon>
        <taxon>Didymocarpoideae</taxon>
        <taxon>Trichosporeae</taxon>
        <taxon>Loxocarpinae</taxon>
        <taxon>Dorcoceras</taxon>
    </lineage>
</organism>